<dbReference type="InterPro" id="IPR005302">
    <property type="entry name" value="MoCF_Sase_C"/>
</dbReference>
<evidence type="ECO:0000313" key="3">
    <source>
        <dbReference type="Proteomes" id="UP000243063"/>
    </source>
</evidence>
<dbReference type="InterPro" id="IPR011037">
    <property type="entry name" value="Pyrv_Knase-like_insert_dom_sf"/>
</dbReference>
<dbReference type="OrthoDB" id="9786134at2"/>
<dbReference type="STRING" id="1245526.SAMN05216580_0510"/>
<dbReference type="GO" id="GO:0030170">
    <property type="term" value="F:pyridoxal phosphate binding"/>
    <property type="evidence" value="ECO:0007669"/>
    <property type="project" value="InterPro"/>
</dbReference>
<reference evidence="3" key="1">
    <citation type="submission" date="2016-10" db="EMBL/GenBank/DDBJ databases">
        <authorList>
            <person name="Varghese N."/>
            <person name="Submissions S."/>
        </authorList>
    </citation>
    <scope>NUCLEOTIDE SEQUENCE [LARGE SCALE GENOMIC DNA]</scope>
    <source>
        <strain evidence="3">CCTCC 2012022</strain>
    </source>
</reference>
<dbReference type="PROSITE" id="PS51340">
    <property type="entry name" value="MOSC"/>
    <property type="match status" value="1"/>
</dbReference>
<dbReference type="Proteomes" id="UP000243063">
    <property type="component" value="Chromosome I"/>
</dbReference>
<name>A0A1H2EDE1_9GAMM</name>
<proteinExistence type="predicted"/>
<dbReference type="SUPFAM" id="SSF50800">
    <property type="entry name" value="PK beta-barrel domain-like"/>
    <property type="match status" value="1"/>
</dbReference>
<dbReference type="RefSeq" id="WP_090211873.1">
    <property type="nucleotide sequence ID" value="NZ_LT629780.1"/>
</dbReference>
<dbReference type="Pfam" id="PF03473">
    <property type="entry name" value="MOSC"/>
    <property type="match status" value="1"/>
</dbReference>
<dbReference type="AlphaFoldDB" id="A0A1H2EDE1"/>
<dbReference type="InterPro" id="IPR005163">
    <property type="entry name" value="Tri_helical_YiiM-like"/>
</dbReference>
<feature type="domain" description="MOSC" evidence="1">
    <location>
        <begin position="25"/>
        <end position="160"/>
    </location>
</feature>
<dbReference type="Gene3D" id="2.40.33.20">
    <property type="entry name" value="PK beta-barrel domain-like"/>
    <property type="match status" value="1"/>
</dbReference>
<evidence type="ECO:0000259" key="1">
    <source>
        <dbReference type="PROSITE" id="PS51340"/>
    </source>
</evidence>
<accession>A0A1H2EDE1</accession>
<dbReference type="PANTHER" id="PTHR30212:SF2">
    <property type="entry name" value="PROTEIN YIIM"/>
    <property type="match status" value="1"/>
</dbReference>
<dbReference type="GO" id="GO:0003824">
    <property type="term" value="F:catalytic activity"/>
    <property type="evidence" value="ECO:0007669"/>
    <property type="project" value="InterPro"/>
</dbReference>
<sequence>MRALKIREVFIGKVEEITGESAVQQRLDGEVWLGSEGLPGDTLGRRHHPGDSDRALLHYPAEHYRHWRKRFAFNKWRPAACGENFSAFGLLEEAVCVGDLWRWGEALLEVSQPHLPDYCLAQRWNLPELPRLLQDSGRCGWYYRVLRPGPVSVEAPLTLVQRHYPQLSVAQLLRWFVHQPLERSALRQMQGCAALAGDWRRIAGRRLDSGELEDWQMRLYGRSGAGAEVCHA</sequence>
<dbReference type="InterPro" id="IPR052353">
    <property type="entry name" value="Benzoxazolinone_Detox_Enz"/>
</dbReference>
<dbReference type="EMBL" id="LT629780">
    <property type="protein sequence ID" value="SDT93033.1"/>
    <property type="molecule type" value="Genomic_DNA"/>
</dbReference>
<keyword evidence="3" id="KW-1185">Reference proteome</keyword>
<dbReference type="PANTHER" id="PTHR30212">
    <property type="entry name" value="PROTEIN YIIM"/>
    <property type="match status" value="1"/>
</dbReference>
<dbReference type="GO" id="GO:0030151">
    <property type="term" value="F:molybdenum ion binding"/>
    <property type="evidence" value="ECO:0007669"/>
    <property type="project" value="InterPro"/>
</dbReference>
<dbReference type="Pfam" id="PF03475">
    <property type="entry name" value="YiiM_3-alpha"/>
    <property type="match status" value="1"/>
</dbReference>
<gene>
    <name evidence="2" type="ORF">SAMN05216580_0510</name>
</gene>
<organism evidence="2 3">
    <name type="scientific">Geopseudomonas guangdongensis</name>
    <dbReference type="NCBI Taxonomy" id="1245526"/>
    <lineage>
        <taxon>Bacteria</taxon>
        <taxon>Pseudomonadati</taxon>
        <taxon>Pseudomonadota</taxon>
        <taxon>Gammaproteobacteria</taxon>
        <taxon>Pseudomonadales</taxon>
        <taxon>Pseudomonadaceae</taxon>
        <taxon>Geopseudomonas</taxon>
    </lineage>
</organism>
<evidence type="ECO:0000313" key="2">
    <source>
        <dbReference type="EMBL" id="SDT93033.1"/>
    </source>
</evidence>
<protein>
    <submittedName>
        <fullName evidence="2">MOSC domain-containing protein YiiM</fullName>
    </submittedName>
</protein>